<dbReference type="Gene3D" id="3.30.50.10">
    <property type="entry name" value="Erythroid Transcription Factor GATA-1, subunit A"/>
    <property type="match status" value="1"/>
</dbReference>
<comment type="subunit">
    <text evidence="3">Interacts with GyrB.</text>
</comment>
<keyword evidence="2 3" id="KW-0862">Zinc</keyword>
<reference evidence="4 5" key="1">
    <citation type="submission" date="2017-08" db="EMBL/GenBank/DDBJ databases">
        <authorList>
            <person name="de Groot N.N."/>
        </authorList>
    </citation>
    <scope>NUCLEOTIDE SEQUENCE [LARGE SCALE GENOMIC DNA]</scope>
    <source>
        <strain evidence="4 5">Nm15</strain>
    </source>
</reference>
<dbReference type="HAMAP" id="MF_00649">
    <property type="entry name" value="DNA_gyrase_inhibitor_YacG"/>
    <property type="match status" value="1"/>
</dbReference>
<dbReference type="InterPro" id="IPR013088">
    <property type="entry name" value="Znf_NHR/GATA"/>
</dbReference>
<name>A0A285C0C3_9PROT</name>
<dbReference type="PANTHER" id="PTHR36150">
    <property type="entry name" value="DNA GYRASE INHIBITOR YACG"/>
    <property type="match status" value="1"/>
</dbReference>
<dbReference type="Proteomes" id="UP000242498">
    <property type="component" value="Chromosome I"/>
</dbReference>
<accession>A0A285C0C3</accession>
<sequence length="58" mass="6847">MQQRKVNCPQCGEKVIWEAASRFRPFCSERCKTADLSQWAQESYRIPEPANTREEKNN</sequence>
<dbReference type="RefSeq" id="WP_013648457.1">
    <property type="nucleotide sequence ID" value="NZ_LT907782.1"/>
</dbReference>
<protein>
    <recommendedName>
        <fullName evidence="3">DNA gyrase inhibitor YacG</fullName>
    </recommendedName>
</protein>
<feature type="binding site" evidence="3">
    <location>
        <position position="27"/>
    </location>
    <ligand>
        <name>Zn(2+)</name>
        <dbReference type="ChEBI" id="CHEBI:29105"/>
    </ligand>
</feature>
<comment type="similarity">
    <text evidence="3">Belongs to the DNA gyrase inhibitor YacG family.</text>
</comment>
<dbReference type="GO" id="GO:0006355">
    <property type="term" value="P:regulation of DNA-templated transcription"/>
    <property type="evidence" value="ECO:0007669"/>
    <property type="project" value="InterPro"/>
</dbReference>
<comment type="function">
    <text evidence="3">Inhibits all the catalytic activities of DNA gyrase by preventing its interaction with DNA. Acts by binding directly to the C-terminal domain of GyrB, which probably disrupts DNA binding by the gyrase.</text>
</comment>
<dbReference type="GO" id="GO:0008657">
    <property type="term" value="F:DNA topoisomerase type II (double strand cut, ATP-hydrolyzing) inhibitor activity"/>
    <property type="evidence" value="ECO:0007669"/>
    <property type="project" value="UniProtKB-UniRule"/>
</dbReference>
<evidence type="ECO:0000256" key="1">
    <source>
        <dbReference type="ARBA" id="ARBA00022723"/>
    </source>
</evidence>
<dbReference type="PANTHER" id="PTHR36150:SF1">
    <property type="entry name" value="DNA GYRASE INHIBITOR YACG"/>
    <property type="match status" value="1"/>
</dbReference>
<feature type="binding site" evidence="3">
    <location>
        <position position="31"/>
    </location>
    <ligand>
        <name>Zn(2+)</name>
        <dbReference type="ChEBI" id="CHEBI:29105"/>
    </ligand>
</feature>
<comment type="cofactor">
    <cofactor evidence="3">
        <name>Zn(2+)</name>
        <dbReference type="ChEBI" id="CHEBI:29105"/>
    </cofactor>
    <text evidence="3">Binds 1 zinc ion.</text>
</comment>
<evidence type="ECO:0000313" key="4">
    <source>
        <dbReference type="EMBL" id="SNX61027.1"/>
    </source>
</evidence>
<dbReference type="OrthoDB" id="9809663at2"/>
<dbReference type="GO" id="GO:0008270">
    <property type="term" value="F:zinc ion binding"/>
    <property type="evidence" value="ECO:0007669"/>
    <property type="project" value="UniProtKB-UniRule"/>
</dbReference>
<dbReference type="AlphaFoldDB" id="A0A285C0C3"/>
<dbReference type="InterPro" id="IPR005584">
    <property type="entry name" value="DNA_gyrase_inhibitor_YacG"/>
</dbReference>
<evidence type="ECO:0000256" key="2">
    <source>
        <dbReference type="ARBA" id="ARBA00022833"/>
    </source>
</evidence>
<feature type="binding site" evidence="3">
    <location>
        <position position="11"/>
    </location>
    <ligand>
        <name>Zn(2+)</name>
        <dbReference type="ChEBI" id="CHEBI:29105"/>
    </ligand>
</feature>
<feature type="binding site" evidence="3">
    <location>
        <position position="8"/>
    </location>
    <ligand>
        <name>Zn(2+)</name>
        <dbReference type="ChEBI" id="CHEBI:29105"/>
    </ligand>
</feature>
<dbReference type="Pfam" id="PF03884">
    <property type="entry name" value="YacG"/>
    <property type="match status" value="1"/>
</dbReference>
<proteinExistence type="inferred from homology"/>
<evidence type="ECO:0000256" key="3">
    <source>
        <dbReference type="HAMAP-Rule" id="MF_00649"/>
    </source>
</evidence>
<evidence type="ECO:0000313" key="5">
    <source>
        <dbReference type="Proteomes" id="UP000242498"/>
    </source>
</evidence>
<dbReference type="SUPFAM" id="SSF57716">
    <property type="entry name" value="Glucocorticoid receptor-like (DNA-binding domain)"/>
    <property type="match status" value="1"/>
</dbReference>
<organism evidence="4 5">
    <name type="scientific">Nitrosomonas ureae</name>
    <dbReference type="NCBI Taxonomy" id="44577"/>
    <lineage>
        <taxon>Bacteria</taxon>
        <taxon>Pseudomonadati</taxon>
        <taxon>Pseudomonadota</taxon>
        <taxon>Betaproteobacteria</taxon>
        <taxon>Nitrosomonadales</taxon>
        <taxon>Nitrosomonadaceae</taxon>
        <taxon>Nitrosomonas</taxon>
    </lineage>
</organism>
<keyword evidence="1 3" id="KW-0479">Metal-binding</keyword>
<gene>
    <name evidence="3" type="primary">yacG</name>
    <name evidence="4" type="ORF">SAMN06296273_2484</name>
</gene>
<dbReference type="EMBL" id="LT907782">
    <property type="protein sequence ID" value="SNX61027.1"/>
    <property type="molecule type" value="Genomic_DNA"/>
</dbReference>